<reference evidence="2" key="1">
    <citation type="submission" date="2021-04" db="EMBL/GenBank/DDBJ databases">
        <title>The genome sequence of Ideonella sp. 4Y11.</title>
        <authorList>
            <person name="Liu Y."/>
        </authorList>
    </citation>
    <scope>NUCLEOTIDE SEQUENCE</scope>
    <source>
        <strain evidence="2">4Y11</strain>
    </source>
</reference>
<keyword evidence="3" id="KW-1185">Reference proteome</keyword>
<name>A0A941BRN2_9BURK</name>
<feature type="compositionally biased region" description="Basic and acidic residues" evidence="1">
    <location>
        <begin position="65"/>
        <end position="74"/>
    </location>
</feature>
<sequence length="489" mass="52733">MATNFAAYIAAFRFGLGEASLEVVGADPRAWLLSQVGPADPPAGTVRNAEDVLADRKRIHKLARELKRSSKDAPSRMAPDQPDGEMAPAKAPKKVVRASEAGKGSVDLNRATREDRHVRVRTALATGRPFAEHLVWFWANHFTVSAAKGKARGLVGSFERDAIRPHIAGTFEAMLRASTVHPAMLQYLDNQRSAGPNSPQVKRARAGLGDDKAGNRLLGLNENLAREVMELHTLGVARTDGSAAYTQADVTAMAAVLTGWRPPLEATGRRAHPIFDAGWHEPGSKQVMGRTLPEGPGALDEALHLLATHPSTARHVCARMARHFVADEPPPALVERMVSAWQRSGGQLAQVTQAMVTAPEAWVATAAKLRTPEEFAVCSLRMLGQNSESVAVSADAGIVGMGQEIQSAPSPAGWPERSEEWLGPEAMWTRVEWAQQLARRVGGQQDARSIARQALGDGLSERTARQLSQAADGEQALTMLLLAPEIQRR</sequence>
<dbReference type="Pfam" id="PF08811">
    <property type="entry name" value="DUF1800"/>
    <property type="match status" value="1"/>
</dbReference>
<dbReference type="Proteomes" id="UP000678374">
    <property type="component" value="Unassembled WGS sequence"/>
</dbReference>
<organism evidence="2 3">
    <name type="scientific">Ideonella aquatica</name>
    <dbReference type="NCBI Taxonomy" id="2824119"/>
    <lineage>
        <taxon>Bacteria</taxon>
        <taxon>Pseudomonadati</taxon>
        <taxon>Pseudomonadota</taxon>
        <taxon>Betaproteobacteria</taxon>
        <taxon>Burkholderiales</taxon>
        <taxon>Sphaerotilaceae</taxon>
        <taxon>Ideonella</taxon>
    </lineage>
</organism>
<proteinExistence type="predicted"/>
<protein>
    <submittedName>
        <fullName evidence="2">DUF1800 domain-containing protein</fullName>
    </submittedName>
</protein>
<gene>
    <name evidence="2" type="ORF">KAK06_16795</name>
</gene>
<accession>A0A941BRN2</accession>
<dbReference type="RefSeq" id="WP_210803294.1">
    <property type="nucleotide sequence ID" value="NZ_JAGQDE010000016.1"/>
</dbReference>
<evidence type="ECO:0000313" key="3">
    <source>
        <dbReference type="Proteomes" id="UP000678374"/>
    </source>
</evidence>
<evidence type="ECO:0000256" key="1">
    <source>
        <dbReference type="SAM" id="MobiDB-lite"/>
    </source>
</evidence>
<dbReference type="EMBL" id="JAGQDE010000016">
    <property type="protein sequence ID" value="MBQ0960615.1"/>
    <property type="molecule type" value="Genomic_DNA"/>
</dbReference>
<feature type="region of interest" description="Disordered" evidence="1">
    <location>
        <begin position="65"/>
        <end position="104"/>
    </location>
</feature>
<evidence type="ECO:0000313" key="2">
    <source>
        <dbReference type="EMBL" id="MBQ0960615.1"/>
    </source>
</evidence>
<comment type="caution">
    <text evidence="2">The sequence shown here is derived from an EMBL/GenBank/DDBJ whole genome shotgun (WGS) entry which is preliminary data.</text>
</comment>
<dbReference type="AlphaFoldDB" id="A0A941BRN2"/>
<dbReference type="InterPro" id="IPR014917">
    <property type="entry name" value="DUF1800"/>
</dbReference>